<evidence type="ECO:0000256" key="3">
    <source>
        <dbReference type="ARBA" id="ARBA00022777"/>
    </source>
</evidence>
<dbReference type="AlphaFoldDB" id="A0A1F2P5X6"/>
<evidence type="ECO:0000313" key="8">
    <source>
        <dbReference type="EMBL" id="OFV66588.1"/>
    </source>
</evidence>
<keyword evidence="4 6" id="KW-0173">Coenzyme A biosynthesis</keyword>
<organism evidence="8 9">
    <name type="scientific">Candidatus Syntropharchaeum butanivorans</name>
    <dbReference type="NCBI Taxonomy" id="1839936"/>
    <lineage>
        <taxon>Archaea</taxon>
        <taxon>Methanobacteriati</taxon>
        <taxon>Methanobacteriota</taxon>
        <taxon>Stenosarchaea group</taxon>
        <taxon>Methanomicrobia</taxon>
        <taxon>Methanosarcinales</taxon>
        <taxon>ANME-2 cluster</taxon>
        <taxon>Candidatus Syntropharchaeum</taxon>
    </lineage>
</organism>
<gene>
    <name evidence="7" type="ORF">ENI32_05835</name>
    <name evidence="8" type="ORF">SBU_000555</name>
</gene>
<feature type="binding site" evidence="6">
    <location>
        <position position="50"/>
    </location>
    <ligand>
        <name>GTP</name>
        <dbReference type="ChEBI" id="CHEBI:37565"/>
    </ligand>
</feature>
<dbReference type="EMBL" id="DRIE01000099">
    <property type="protein sequence ID" value="HEC57384.1"/>
    <property type="molecule type" value="Genomic_DNA"/>
</dbReference>
<feature type="binding site" evidence="6">
    <location>
        <position position="126"/>
    </location>
    <ligand>
        <name>GTP</name>
        <dbReference type="ChEBI" id="CHEBI:37565"/>
    </ligand>
</feature>
<protein>
    <recommendedName>
        <fullName evidence="6">GTP-dependent dephospho-CoA kinase</fullName>
        <ecNumber evidence="6">2.7.1.237</ecNumber>
    </recommendedName>
    <alternativeName>
        <fullName evidence="6">Dephospho-coenzyme A kinase</fullName>
        <shortName evidence="6">DPCK</shortName>
    </alternativeName>
</protein>
<evidence type="ECO:0000256" key="5">
    <source>
        <dbReference type="ARBA" id="ARBA00023134"/>
    </source>
</evidence>
<dbReference type="PANTHER" id="PTHR40732:SF1">
    <property type="entry name" value="GTP-DEPENDENT DEPHOSPHO-COA KINASE"/>
    <property type="match status" value="1"/>
</dbReference>
<evidence type="ECO:0000313" key="9">
    <source>
        <dbReference type="Proteomes" id="UP000185779"/>
    </source>
</evidence>
<evidence type="ECO:0000256" key="1">
    <source>
        <dbReference type="ARBA" id="ARBA00022679"/>
    </source>
</evidence>
<keyword evidence="9" id="KW-1185">Reference proteome</keyword>
<dbReference type="Pfam" id="PF04019">
    <property type="entry name" value="DUF359"/>
    <property type="match status" value="1"/>
</dbReference>
<comment type="pathway">
    <text evidence="6">Cofactor biosynthesis; coenzyme A biosynthesis.</text>
</comment>
<dbReference type="InterPro" id="IPR007164">
    <property type="entry name" value="GTP-dep_dephospho-CoA_kin"/>
</dbReference>
<dbReference type="UniPathway" id="UPA00241"/>
<feature type="binding site" evidence="6">
    <location>
        <position position="52"/>
    </location>
    <ligand>
        <name>GTP</name>
        <dbReference type="ChEBI" id="CHEBI:37565"/>
    </ligand>
</feature>
<comment type="catalytic activity">
    <reaction evidence="6">
        <text>3'-dephospho-CoA + GTP = GDP + CoA + H(+)</text>
        <dbReference type="Rhea" id="RHEA:61156"/>
        <dbReference type="ChEBI" id="CHEBI:15378"/>
        <dbReference type="ChEBI" id="CHEBI:37565"/>
        <dbReference type="ChEBI" id="CHEBI:57287"/>
        <dbReference type="ChEBI" id="CHEBI:57328"/>
        <dbReference type="ChEBI" id="CHEBI:58189"/>
        <dbReference type="EC" id="2.7.1.237"/>
    </reaction>
</comment>
<keyword evidence="2 6" id="KW-0547">Nucleotide-binding</keyword>
<reference evidence="7" key="2">
    <citation type="journal article" date="2020" name="mSystems">
        <title>Genome- and Community-Level Interaction Insights into Carbon Utilization and Element Cycling Functions of Hydrothermarchaeota in Hydrothermal Sediment.</title>
        <authorList>
            <person name="Zhou Z."/>
            <person name="Liu Y."/>
            <person name="Xu W."/>
            <person name="Pan J."/>
            <person name="Luo Z.H."/>
            <person name="Li M."/>
        </authorList>
    </citation>
    <scope>NUCLEOTIDE SEQUENCE [LARGE SCALE GENOMIC DNA]</scope>
    <source>
        <strain evidence="7">HyVt-386</strain>
    </source>
</reference>
<comment type="similarity">
    <text evidence="6">Belongs to the GTP-dependent DPCK family.</text>
</comment>
<dbReference type="GO" id="GO:0015937">
    <property type="term" value="P:coenzyme A biosynthetic process"/>
    <property type="evidence" value="ECO:0007669"/>
    <property type="project" value="UniProtKB-UniRule"/>
</dbReference>
<dbReference type="PANTHER" id="PTHR40732">
    <property type="entry name" value="UPF0218 PROTEIN TK1697"/>
    <property type="match status" value="1"/>
</dbReference>
<evidence type="ECO:0000256" key="4">
    <source>
        <dbReference type="ARBA" id="ARBA00022993"/>
    </source>
</evidence>
<keyword evidence="3 6" id="KW-0418">Kinase</keyword>
<keyword evidence="5 6" id="KW-0342">GTP-binding</keyword>
<comment type="caution">
    <text evidence="8">The sequence shown here is derived from an EMBL/GenBank/DDBJ whole genome shotgun (WGS) entry which is preliminary data.</text>
</comment>
<keyword evidence="1 6" id="KW-0808">Transferase</keyword>
<proteinExistence type="inferred from homology"/>
<comment type="caution">
    <text evidence="6">Lacks conserved residue(s) required for the propagation of feature annotation.</text>
</comment>
<feature type="binding site" evidence="6">
    <location>
        <position position="51"/>
    </location>
    <ligand>
        <name>GTP</name>
        <dbReference type="ChEBI" id="CHEBI:37565"/>
    </ligand>
</feature>
<evidence type="ECO:0000313" key="7">
    <source>
        <dbReference type="EMBL" id="HEC57384.1"/>
    </source>
</evidence>
<dbReference type="GO" id="GO:0016301">
    <property type="term" value="F:kinase activity"/>
    <property type="evidence" value="ECO:0007669"/>
    <property type="project" value="UniProtKB-UniRule"/>
</dbReference>
<dbReference type="PIRSF" id="PIRSF006533">
    <property type="entry name" value="UCP006533"/>
    <property type="match status" value="1"/>
</dbReference>
<dbReference type="Proteomes" id="UP000185779">
    <property type="component" value="Unassembled WGS sequence"/>
</dbReference>
<evidence type="ECO:0000256" key="6">
    <source>
        <dbReference type="HAMAP-Rule" id="MF_00590"/>
    </source>
</evidence>
<dbReference type="EC" id="2.7.1.237" evidence="6"/>
<reference evidence="8 9" key="1">
    <citation type="submission" date="2016-05" db="EMBL/GenBank/DDBJ databases">
        <title>Microbial consortia oxidize butane by reversing methanogenesis.</title>
        <authorList>
            <person name="Laso-Perez R."/>
            <person name="Richter M."/>
            <person name="Wegener G."/>
            <person name="Musat F."/>
        </authorList>
    </citation>
    <scope>NUCLEOTIDE SEQUENCE [LARGE SCALE GENOMIC DNA]</scope>
    <source>
        <strain evidence="8">BOX1</strain>
    </source>
</reference>
<dbReference type="PATRIC" id="fig|1839936.3.peg.562"/>
<sequence>MRVIYTLPEELRSRLKEPFGMLYRGEGLECIENIARDLDLESSFLITVGDVVTHYVLEFGVQPHLIIVDDRTKRGRLSPEITTGKGDFREVEVENPAGVITEELDEAIKEAIDGEPPVRLWVNGEEDLATLPVIKYAPISSIVLYGQPDEGVVAVIVDEKTKEMVGEIYGV</sequence>
<dbReference type="HAMAP" id="MF_00590">
    <property type="entry name" value="Dephospho_CoA_kinase_GTP_dep"/>
    <property type="match status" value="1"/>
</dbReference>
<comment type="function">
    <text evidence="6">Catalyzes the GTP-dependent phosphorylation of the 3'-hydroxyl group of dephosphocoenzyme A to form coenzyme A (CoA).</text>
</comment>
<dbReference type="Proteomes" id="UP000885936">
    <property type="component" value="Unassembled WGS sequence"/>
</dbReference>
<feature type="binding site" evidence="6">
    <location>
        <position position="69"/>
    </location>
    <ligand>
        <name>GTP</name>
        <dbReference type="ChEBI" id="CHEBI:37565"/>
    </ligand>
</feature>
<dbReference type="EMBL" id="LYOR01000002">
    <property type="protein sequence ID" value="OFV66588.1"/>
    <property type="molecule type" value="Genomic_DNA"/>
</dbReference>
<evidence type="ECO:0000256" key="2">
    <source>
        <dbReference type="ARBA" id="ARBA00022741"/>
    </source>
</evidence>
<accession>A0A1F2P5X6</accession>
<name>A0A1F2P5X6_9EURY</name>
<feature type="binding site" evidence="6">
    <location>
        <position position="149"/>
    </location>
    <ligand>
        <name>GTP</name>
        <dbReference type="ChEBI" id="CHEBI:37565"/>
    </ligand>
</feature>
<dbReference type="GO" id="GO:0005525">
    <property type="term" value="F:GTP binding"/>
    <property type="evidence" value="ECO:0007669"/>
    <property type="project" value="UniProtKB-UniRule"/>
</dbReference>
<dbReference type="STRING" id="1839936.SBU_000555"/>